<protein>
    <submittedName>
        <fullName evidence="2">Uncharacterized protein</fullName>
    </submittedName>
</protein>
<dbReference type="EMBL" id="MT843578">
    <property type="protein sequence ID" value="QPL15617.1"/>
    <property type="molecule type" value="Genomic_DNA"/>
</dbReference>
<sequence length="171" mass="20812">MYFLGLVFHYTHLEQKEFFELKKFFQQFCLEMRFLKKKGQLYFSREVKSNFIGGCVSMLVKNGQCWDLNDINRLKKSIRKELRHYNRLLFLGFLFYTKNEVVFIPPNEYNFNTDSSVFQFTSYGSMITHLTTYFFFFFKLIFNIRIQSLMLNNGVTRIQTFKLNKLRSKFF</sequence>
<feature type="transmembrane region" description="Helical" evidence="1">
    <location>
        <begin position="123"/>
        <end position="142"/>
    </location>
</feature>
<geneLocation type="mitochondrion" evidence="2"/>
<gene>
    <name evidence="2" type="primary">orf110</name>
</gene>
<name>A0A7T0M421_9EUKA</name>
<evidence type="ECO:0000256" key="1">
    <source>
        <dbReference type="SAM" id="Phobius"/>
    </source>
</evidence>
<organism evidence="2">
    <name type="scientific">Pleurostomum flabellatum</name>
    <dbReference type="NCBI Taxonomy" id="405751"/>
    <lineage>
        <taxon>Eukaryota</taxon>
        <taxon>Discoba</taxon>
        <taxon>Heterolobosea</taxon>
        <taxon>Tulamoebidae</taxon>
        <taxon>Pleurostomum</taxon>
    </lineage>
</organism>
<evidence type="ECO:0000313" key="2">
    <source>
        <dbReference type="EMBL" id="QPL15617.1"/>
    </source>
</evidence>
<reference evidence="2" key="1">
    <citation type="journal article" date="2021" name="Genome Biol.">
        <title>Evolutionary history of mitochondrial genomes in Discoba, including the extreme halophile Pleurostomum flabellatum (Heterolobosea).</title>
        <authorList>
            <person name="Ettahi K."/>
            <person name="Lhee D.H."/>
            <person name="Sung J.Y."/>
            <person name="Simpson A.G.B."/>
            <person name="Park J.S."/>
            <person name="Yoon H.S."/>
        </authorList>
    </citation>
    <scope>NUCLEOTIDE SEQUENCE</scope>
</reference>
<keyword evidence="1" id="KW-0472">Membrane</keyword>
<keyword evidence="1" id="KW-0812">Transmembrane</keyword>
<proteinExistence type="predicted"/>
<keyword evidence="1" id="KW-1133">Transmembrane helix</keyword>
<dbReference type="RefSeq" id="YP_010049307.1">
    <property type="nucleotide sequence ID" value="NC_054363.1"/>
</dbReference>
<accession>A0A7T0M421</accession>
<keyword evidence="2" id="KW-0496">Mitochondrion</keyword>
<dbReference type="AlphaFoldDB" id="A0A7T0M421"/>
<feature type="transmembrane region" description="Helical" evidence="1">
    <location>
        <begin position="85"/>
        <end position="103"/>
    </location>
</feature>
<dbReference type="GeneID" id="63660936"/>